<evidence type="ECO:0000256" key="6">
    <source>
        <dbReference type="ARBA" id="ARBA00023316"/>
    </source>
</evidence>
<reference evidence="8" key="1">
    <citation type="submission" date="2020-10" db="EMBL/GenBank/DDBJ databases">
        <title>Connecting structure to function with the recovery of over 1000 high-quality activated sludge metagenome-assembled genomes encoding full-length rRNA genes using long-read sequencing.</title>
        <authorList>
            <person name="Singleton C.M."/>
            <person name="Petriglieri F."/>
            <person name="Kristensen J.M."/>
            <person name="Kirkegaard R.H."/>
            <person name="Michaelsen T.Y."/>
            <person name="Andersen M.H."/>
            <person name="Karst S.M."/>
            <person name="Dueholm M.S."/>
            <person name="Nielsen P.H."/>
            <person name="Albertsen M."/>
        </authorList>
    </citation>
    <scope>NUCLEOTIDE SEQUENCE</scope>
    <source>
        <strain evidence="8">EsbW_18-Q3-R4-48_MAXAC.044</strain>
    </source>
</reference>
<proteinExistence type="inferred from homology"/>
<dbReference type="Gene3D" id="3.30.160.60">
    <property type="entry name" value="Classic Zinc Finger"/>
    <property type="match status" value="1"/>
</dbReference>
<comment type="function">
    <text evidence="7">Functions as a peptidoglycan terminase that cleaves nascent peptidoglycan strands endolytically to terminate their elongation.</text>
</comment>
<comment type="catalytic activity">
    <reaction evidence="7">
        <text>a peptidoglycan chain = a peptidoglycan chain with N-acetyl-1,6-anhydromuramyl-[peptide] at the reducing end + a peptidoglycan chain with N-acetylglucosamine at the non-reducing end.</text>
        <dbReference type="EC" id="4.2.2.29"/>
    </reaction>
</comment>
<keyword evidence="7" id="KW-0997">Cell inner membrane</keyword>
<feature type="site" description="Important for catalytic activity" evidence="7">
    <location>
        <position position="215"/>
    </location>
</feature>
<dbReference type="GO" id="GO:0071555">
    <property type="term" value="P:cell wall organization"/>
    <property type="evidence" value="ECO:0007669"/>
    <property type="project" value="UniProtKB-KW"/>
</dbReference>
<evidence type="ECO:0000256" key="3">
    <source>
        <dbReference type="ARBA" id="ARBA00022989"/>
    </source>
</evidence>
<evidence type="ECO:0000313" key="9">
    <source>
        <dbReference type="Proteomes" id="UP000886602"/>
    </source>
</evidence>
<keyword evidence="1 7" id="KW-1003">Cell membrane</keyword>
<comment type="similarity">
    <text evidence="7">Belongs to the transglycosylase MltG family.</text>
</comment>
<evidence type="ECO:0000256" key="4">
    <source>
        <dbReference type="ARBA" id="ARBA00023136"/>
    </source>
</evidence>
<evidence type="ECO:0000256" key="1">
    <source>
        <dbReference type="ARBA" id="ARBA00022475"/>
    </source>
</evidence>
<evidence type="ECO:0000313" key="8">
    <source>
        <dbReference type="EMBL" id="MBK7422629.1"/>
    </source>
</evidence>
<sequence>MLKRLKILIVLGLGLILVSGGVFFWLVTSPLTMHSEQVEFDITPGNGMRAAAREIADAGVALQPLLFIILGKMMRVEKSIKAGSYEIDRGISTLDLMNTVTRGDVTQTEIAFIEGWTFRQMRERLDAHPDIRHDSKNLPEAEIMRLIGAPNGSAEGLFFPDTYLFAKQTRDLDVLARAYRNMQRHLSREWEARATGLPYGDAYQALIMASIVEKETGRDQDKPLVAAVFVNRLRQGMLLQTDPSVIYGVGEKFDGNLRKRDLLTDTPYNTYTRAGLPPTPLAMPGLASLQAALHPAPSQALYFVARGDGSSHFSSTLDEHNQAVNRYQRGGKQGAGIGQ</sequence>
<accession>A0A9D7IH20</accession>
<dbReference type="Gene3D" id="3.30.1490.480">
    <property type="entry name" value="Endolytic murein transglycosylase"/>
    <property type="match status" value="1"/>
</dbReference>
<evidence type="ECO:0000256" key="2">
    <source>
        <dbReference type="ARBA" id="ARBA00022692"/>
    </source>
</evidence>
<dbReference type="GO" id="GO:0009252">
    <property type="term" value="P:peptidoglycan biosynthetic process"/>
    <property type="evidence" value="ECO:0007669"/>
    <property type="project" value="UniProtKB-UniRule"/>
</dbReference>
<protein>
    <recommendedName>
        <fullName evidence="7">Endolytic murein transglycosylase</fullName>
        <ecNumber evidence="7">4.2.2.29</ecNumber>
    </recommendedName>
    <alternativeName>
        <fullName evidence="7">Peptidoglycan lytic transglycosylase</fullName>
    </alternativeName>
    <alternativeName>
        <fullName evidence="7">Peptidoglycan polymerization terminase</fullName>
    </alternativeName>
</protein>
<dbReference type="GO" id="GO:0005886">
    <property type="term" value="C:plasma membrane"/>
    <property type="evidence" value="ECO:0007669"/>
    <property type="project" value="UniProtKB-SubCell"/>
</dbReference>
<feature type="transmembrane region" description="Helical" evidence="7">
    <location>
        <begin position="7"/>
        <end position="27"/>
    </location>
</feature>
<keyword evidence="4 7" id="KW-0472">Membrane</keyword>
<dbReference type="EMBL" id="JADJNC010000008">
    <property type="protein sequence ID" value="MBK7422629.1"/>
    <property type="molecule type" value="Genomic_DNA"/>
</dbReference>
<gene>
    <name evidence="7 8" type="primary">mltG</name>
    <name evidence="8" type="ORF">IPJ48_05775</name>
</gene>
<keyword evidence="5 7" id="KW-0456">Lyase</keyword>
<evidence type="ECO:0000256" key="5">
    <source>
        <dbReference type="ARBA" id="ARBA00023239"/>
    </source>
</evidence>
<dbReference type="HAMAP" id="MF_02065">
    <property type="entry name" value="MltG"/>
    <property type="match status" value="1"/>
</dbReference>
<evidence type="ECO:0000256" key="7">
    <source>
        <dbReference type="HAMAP-Rule" id="MF_02065"/>
    </source>
</evidence>
<dbReference type="NCBIfam" id="TIGR00247">
    <property type="entry name" value="endolytic transglycosylase MltG"/>
    <property type="match status" value="1"/>
</dbReference>
<name>A0A9D7IH20_9RHOO</name>
<keyword evidence="6 7" id="KW-0961">Cell wall biogenesis/degradation</keyword>
<dbReference type="PANTHER" id="PTHR30518:SF2">
    <property type="entry name" value="ENDOLYTIC MUREIN TRANSGLYCOSYLASE"/>
    <property type="match status" value="1"/>
</dbReference>
<dbReference type="PANTHER" id="PTHR30518">
    <property type="entry name" value="ENDOLYTIC MUREIN TRANSGLYCOSYLASE"/>
    <property type="match status" value="1"/>
</dbReference>
<comment type="subcellular location">
    <subcellularLocation>
        <location evidence="7">Cell inner membrane</location>
        <topology evidence="7">Single-pass membrane protein</topology>
    </subcellularLocation>
</comment>
<organism evidence="8 9">
    <name type="scientific">Candidatus Propionivibrio dominans</name>
    <dbReference type="NCBI Taxonomy" id="2954373"/>
    <lineage>
        <taxon>Bacteria</taxon>
        <taxon>Pseudomonadati</taxon>
        <taxon>Pseudomonadota</taxon>
        <taxon>Betaproteobacteria</taxon>
        <taxon>Rhodocyclales</taxon>
        <taxon>Rhodocyclaceae</taxon>
        <taxon>Propionivibrio</taxon>
    </lineage>
</organism>
<dbReference type="Pfam" id="PF02618">
    <property type="entry name" value="YceG"/>
    <property type="match status" value="1"/>
</dbReference>
<keyword evidence="2 7" id="KW-0812">Transmembrane</keyword>
<keyword evidence="3 7" id="KW-1133">Transmembrane helix</keyword>
<dbReference type="Proteomes" id="UP000886602">
    <property type="component" value="Unassembled WGS sequence"/>
</dbReference>
<dbReference type="AlphaFoldDB" id="A0A9D7IH20"/>
<dbReference type="CDD" id="cd08010">
    <property type="entry name" value="MltG_like"/>
    <property type="match status" value="1"/>
</dbReference>
<dbReference type="GO" id="GO:0008932">
    <property type="term" value="F:lytic endotransglycosylase activity"/>
    <property type="evidence" value="ECO:0007669"/>
    <property type="project" value="UniProtKB-UniRule"/>
</dbReference>
<dbReference type="EC" id="4.2.2.29" evidence="7"/>
<comment type="caution">
    <text evidence="8">The sequence shown here is derived from an EMBL/GenBank/DDBJ whole genome shotgun (WGS) entry which is preliminary data.</text>
</comment>
<dbReference type="InterPro" id="IPR003770">
    <property type="entry name" value="MLTG-like"/>
</dbReference>